<sequence length="411" mass="44994">MSSSATPTPIVASYEVEGMILYHFLAQLSSSNPPSLFIDSSYKEPIPTVQQEVLASDITTIKLGFANYYFRTLLTAISLDIPFYGLSDQENIDLLSFLDLFLQFFTTLSNTLSYYVQTYQVQDYNILDIFKELQQASVSVGGIVSSLKKYMALRDAVGKVITLDENTALNQLVLQFKSAISSFDFIVALHGGPGSNGGLTNINNSIVNFGSGTISVGTYGGATGGNGNGNGGGNLSSRCVPKEANPGVFQGALLNMFQTFYGSCGPLFLADSSPTVPSPTPIPKPVYTQKEIIHLWYSRPLSLVKRLPCYSGGDSTSRKSCSPSFTVYYPRNNLSSLRELFIPLTDYGKFYLLLSEESLLDPEALGFLLPAVAWSRRAKCGEQWIVIARTKIMMDRKPLPVLVLDVRRNKA</sequence>
<organism evidence="1">
    <name type="scientific">viral metagenome</name>
    <dbReference type="NCBI Taxonomy" id="1070528"/>
    <lineage>
        <taxon>unclassified sequences</taxon>
        <taxon>metagenomes</taxon>
        <taxon>organismal metagenomes</taxon>
    </lineage>
</organism>
<protein>
    <submittedName>
        <fullName evidence="1">Uncharacterized protein</fullName>
    </submittedName>
</protein>
<evidence type="ECO:0000313" key="1">
    <source>
        <dbReference type="EMBL" id="QHU12008.1"/>
    </source>
</evidence>
<dbReference type="AlphaFoldDB" id="A0A6C0K6W2"/>
<dbReference type="EMBL" id="MN740794">
    <property type="protein sequence ID" value="QHU12008.1"/>
    <property type="molecule type" value="Genomic_DNA"/>
</dbReference>
<accession>A0A6C0K6W2</accession>
<reference evidence="1" key="1">
    <citation type="journal article" date="2020" name="Nature">
        <title>Giant virus diversity and host interactions through global metagenomics.</title>
        <authorList>
            <person name="Schulz F."/>
            <person name="Roux S."/>
            <person name="Paez-Espino D."/>
            <person name="Jungbluth S."/>
            <person name="Walsh D.A."/>
            <person name="Denef V.J."/>
            <person name="McMahon K.D."/>
            <person name="Konstantinidis K.T."/>
            <person name="Eloe-Fadrosh E.A."/>
            <person name="Kyrpides N.C."/>
            <person name="Woyke T."/>
        </authorList>
    </citation>
    <scope>NUCLEOTIDE SEQUENCE</scope>
    <source>
        <strain evidence="1">GVMAG-S-1101169-75</strain>
    </source>
</reference>
<name>A0A6C0K6W2_9ZZZZ</name>
<proteinExistence type="predicted"/>